<reference evidence="8" key="1">
    <citation type="submission" date="2021-02" db="EMBL/GenBank/DDBJ databases">
        <authorList>
            <person name="Nowell W R."/>
        </authorList>
    </citation>
    <scope>NUCLEOTIDE SEQUENCE</scope>
</reference>
<evidence type="ECO:0000256" key="4">
    <source>
        <dbReference type="ARBA" id="ARBA00022807"/>
    </source>
</evidence>
<evidence type="ECO:0000256" key="1">
    <source>
        <dbReference type="ARBA" id="ARBA00007623"/>
    </source>
</evidence>
<dbReference type="Proteomes" id="UP000663828">
    <property type="component" value="Unassembled WGS sequence"/>
</dbReference>
<gene>
    <name evidence="8" type="ORF">XAT740_LOCUS1727</name>
</gene>
<dbReference type="InterPro" id="IPR001300">
    <property type="entry name" value="Peptidase_C2_calpain_cat"/>
</dbReference>
<dbReference type="PRINTS" id="PR00704">
    <property type="entry name" value="CALPAIN"/>
</dbReference>
<dbReference type="AlphaFoldDB" id="A0A813R219"/>
<dbReference type="Pfam" id="PF00648">
    <property type="entry name" value="Peptidase_C2"/>
    <property type="match status" value="1"/>
</dbReference>
<dbReference type="SMART" id="SM00230">
    <property type="entry name" value="CysPc"/>
    <property type="match status" value="1"/>
</dbReference>
<feature type="domain" description="Calpain catalytic" evidence="7">
    <location>
        <begin position="52"/>
        <end position="319"/>
    </location>
</feature>
<dbReference type="SUPFAM" id="SSF54001">
    <property type="entry name" value="Cysteine proteinases"/>
    <property type="match status" value="1"/>
</dbReference>
<name>A0A813R219_ADIRI</name>
<dbReference type="InterPro" id="IPR022684">
    <property type="entry name" value="Calpain_cysteine_protease"/>
</dbReference>
<evidence type="ECO:0000256" key="2">
    <source>
        <dbReference type="ARBA" id="ARBA00022670"/>
    </source>
</evidence>
<keyword evidence="9" id="KW-1185">Reference proteome</keyword>
<comment type="similarity">
    <text evidence="1">Belongs to the peptidase C2 family.</text>
</comment>
<dbReference type="PROSITE" id="PS50203">
    <property type="entry name" value="CALPAIN_CAT"/>
    <property type="match status" value="1"/>
</dbReference>
<dbReference type="InterPro" id="IPR038765">
    <property type="entry name" value="Papain-like_cys_pep_sf"/>
</dbReference>
<dbReference type="EMBL" id="CAJNOR010000055">
    <property type="protein sequence ID" value="CAF0776369.1"/>
    <property type="molecule type" value="Genomic_DNA"/>
</dbReference>
<proteinExistence type="inferred from homology"/>
<evidence type="ECO:0000259" key="7">
    <source>
        <dbReference type="PROSITE" id="PS50203"/>
    </source>
</evidence>
<sequence length="580" mass="66205">MKRLTKTHDITPDIPFLLHVDRNVFPRDLHLSNKYANDSFSSVANLFITDRKYFDPEFLPALSSITQSKEETSFNDFEYGSNVTRWLRPEQIRWSKESQQYPLSIFNDPHSKDIIQGRLGDCWLISALALIADIPEILYKIMITKQYNPAGLYKIRLCNRGIWRTITIDDLLPVSEFDTLAFTRSLKKQLFASLIEKALAKMYGSYKALESGRCVEGLQILTGEPCEVFSLHCVESKKKANIDSLWTNIVQSRTKGLEPDHAYSILDVRQVVSRRFVRLRNPWGTKERLFRSADNDGVFWMPWEAMSLFFSEITICKINASRYKIRKRGQFSDFSSKVTSAYNLHCPYETELNIELFNPVNTITDNRSNDPAIDLFLIVLCSDGACKQYKHSLDYYVTLSIAVPSGQYVILAGSMSVVNYSIYSKFNLVVHADQPFVLKEQPASYELVANAFHAVALQSNNRKMFGDGVSILTFGDNGCFGFICENRSNRAIRFASDFHGSINVLPSRKTFRTNDIIPARTKQLFAIYTRKVMSDDVNIVYQVEYNSLNTATPVVDHTCARNNPPISVEAFGLHVPIPIY</sequence>
<dbReference type="GO" id="GO:0005737">
    <property type="term" value="C:cytoplasm"/>
    <property type="evidence" value="ECO:0007669"/>
    <property type="project" value="TreeGrafter"/>
</dbReference>
<dbReference type="Gene3D" id="3.90.70.10">
    <property type="entry name" value="Cysteine proteinases"/>
    <property type="match status" value="2"/>
</dbReference>
<dbReference type="CDD" id="cd00044">
    <property type="entry name" value="CysPc"/>
    <property type="match status" value="1"/>
</dbReference>
<comment type="caution">
    <text evidence="8">The sequence shown here is derived from an EMBL/GenBank/DDBJ whole genome shotgun (WGS) entry which is preliminary data.</text>
</comment>
<dbReference type="PANTHER" id="PTHR10183:SF382">
    <property type="entry name" value="CALPAIN-15"/>
    <property type="match status" value="1"/>
</dbReference>
<dbReference type="PROSITE" id="PS00139">
    <property type="entry name" value="THIOL_PROTEASE_CYS"/>
    <property type="match status" value="1"/>
</dbReference>
<organism evidence="8 9">
    <name type="scientific">Adineta ricciae</name>
    <name type="common">Rotifer</name>
    <dbReference type="NCBI Taxonomy" id="249248"/>
    <lineage>
        <taxon>Eukaryota</taxon>
        <taxon>Metazoa</taxon>
        <taxon>Spiralia</taxon>
        <taxon>Gnathifera</taxon>
        <taxon>Rotifera</taxon>
        <taxon>Eurotatoria</taxon>
        <taxon>Bdelloidea</taxon>
        <taxon>Adinetida</taxon>
        <taxon>Adinetidae</taxon>
        <taxon>Adineta</taxon>
    </lineage>
</organism>
<keyword evidence="3 6" id="KW-0378">Hydrolase</keyword>
<evidence type="ECO:0000313" key="9">
    <source>
        <dbReference type="Proteomes" id="UP000663828"/>
    </source>
</evidence>
<dbReference type="PANTHER" id="PTHR10183">
    <property type="entry name" value="CALPAIN"/>
    <property type="match status" value="1"/>
</dbReference>
<evidence type="ECO:0000256" key="3">
    <source>
        <dbReference type="ARBA" id="ARBA00022801"/>
    </source>
</evidence>
<evidence type="ECO:0000313" key="8">
    <source>
        <dbReference type="EMBL" id="CAF0776369.1"/>
    </source>
</evidence>
<accession>A0A813R219</accession>
<protein>
    <recommendedName>
        <fullName evidence="7">Calpain catalytic domain-containing protein</fullName>
    </recommendedName>
</protein>
<dbReference type="InterPro" id="IPR000169">
    <property type="entry name" value="Pept_cys_AS"/>
</dbReference>
<evidence type="ECO:0000256" key="6">
    <source>
        <dbReference type="PROSITE-ProRule" id="PRU00239"/>
    </source>
</evidence>
<feature type="active site" evidence="5 6">
    <location>
        <position position="261"/>
    </location>
</feature>
<keyword evidence="4 6" id="KW-0788">Thiol protease</keyword>
<feature type="active site" evidence="5 6">
    <location>
        <position position="122"/>
    </location>
</feature>
<keyword evidence="2 6" id="KW-0645">Protease</keyword>
<dbReference type="GO" id="GO:0006508">
    <property type="term" value="P:proteolysis"/>
    <property type="evidence" value="ECO:0007669"/>
    <property type="project" value="UniProtKB-KW"/>
</dbReference>
<feature type="active site" evidence="5 6">
    <location>
        <position position="281"/>
    </location>
</feature>
<evidence type="ECO:0000256" key="5">
    <source>
        <dbReference type="PIRSR" id="PIRSR622684-1"/>
    </source>
</evidence>
<dbReference type="GO" id="GO:0004198">
    <property type="term" value="F:calcium-dependent cysteine-type endopeptidase activity"/>
    <property type="evidence" value="ECO:0007669"/>
    <property type="project" value="InterPro"/>
</dbReference>